<evidence type="ECO:0000313" key="4">
    <source>
        <dbReference type="EMBL" id="XBH12858.1"/>
    </source>
</evidence>
<dbReference type="EMBL" id="CP121195">
    <property type="protein sequence ID" value="XBH12858.1"/>
    <property type="molecule type" value="Genomic_DNA"/>
</dbReference>
<feature type="region of interest" description="Disordered" evidence="1">
    <location>
        <begin position="102"/>
        <end position="121"/>
    </location>
</feature>
<evidence type="ECO:0000256" key="2">
    <source>
        <dbReference type="SAM" id="SignalP"/>
    </source>
</evidence>
<proteinExistence type="predicted"/>
<accession>A0AAU7D6J3</accession>
<dbReference type="AlphaFoldDB" id="A0AAU7CY41"/>
<keyword evidence="2" id="KW-0732">Signal</keyword>
<sequence>MTKTTSSPVTFSAMGLLLVAVLAVFPVGPCHAAQSAQKTLPAADSVTPHRTRLYLKDGSYQVVMSYRIVGSLVHYISAERDGAEEEIPVSLVDLDATHRWEKRHSPDQAEGNSESGEPPAIDPELLKEEADRASLTPEVAKDLRLPEQNSVLVLDTFHGAPELVPLSQNDSDLNPNTGHNILRAVINPLSSPHQVAQLKGEKSYVQLHVASPVFYIRIGDDTVPPTGGTPLTVDTHGASNAIKTDSPNGSASNRYVILRADVRTGVRDIASIRIGLLGGAQQQENVVETTSEVLPGGHWMKLTPQQPLDFGEYALMEVLSDKVLNLSVWDFGVHPIAPENRDVIKPEPARPLVLERRRRE</sequence>
<feature type="chain" id="PRO_5043288406" description="Secreted protein" evidence="2">
    <location>
        <begin position="33"/>
        <end position="360"/>
    </location>
</feature>
<dbReference type="EMBL" id="CP121194">
    <property type="protein sequence ID" value="XBH09571.1"/>
    <property type="molecule type" value="Genomic_DNA"/>
</dbReference>
<evidence type="ECO:0000313" key="3">
    <source>
        <dbReference type="EMBL" id="XBH09571.1"/>
    </source>
</evidence>
<evidence type="ECO:0000256" key="1">
    <source>
        <dbReference type="SAM" id="MobiDB-lite"/>
    </source>
</evidence>
<dbReference type="RefSeq" id="WP_348267080.1">
    <property type="nucleotide sequence ID" value="NZ_CP121194.1"/>
</dbReference>
<protein>
    <recommendedName>
        <fullName evidence="5">Secreted protein</fullName>
    </recommendedName>
</protein>
<gene>
    <name evidence="3" type="ORF">P4G45_13910</name>
    <name evidence="4" type="ORF">P8936_14325</name>
</gene>
<organism evidence="3">
    <name type="scientific">Edaphobacter paludis</name>
    <dbReference type="NCBI Taxonomy" id="3035702"/>
    <lineage>
        <taxon>Bacteria</taxon>
        <taxon>Pseudomonadati</taxon>
        <taxon>Acidobacteriota</taxon>
        <taxon>Terriglobia</taxon>
        <taxon>Terriglobales</taxon>
        <taxon>Acidobacteriaceae</taxon>
        <taxon>Edaphobacter</taxon>
    </lineage>
</organism>
<reference evidence="3" key="1">
    <citation type="submission" date="2023-03" db="EMBL/GenBank/DDBJ databases">
        <title>Edaphobacter sp.</title>
        <authorList>
            <person name="Huber K.J."/>
            <person name="Papendorf J."/>
            <person name="Pilke C."/>
            <person name="Bunk B."/>
            <person name="Sproeer C."/>
            <person name="Pester M."/>
        </authorList>
    </citation>
    <scope>NUCLEOTIDE SEQUENCE</scope>
    <source>
        <strain evidence="3">DSM 109919</strain>
        <strain evidence="4">DSM 109920</strain>
    </source>
</reference>
<feature type="signal peptide" evidence="2">
    <location>
        <begin position="1"/>
        <end position="32"/>
    </location>
</feature>
<name>A0AAU7CY41_9BACT</name>
<dbReference type="KEGG" id="epl:P4G45_13910"/>
<accession>A0AAU7CY41</accession>
<evidence type="ECO:0008006" key="5">
    <source>
        <dbReference type="Google" id="ProtNLM"/>
    </source>
</evidence>